<feature type="region of interest" description="Disordered" evidence="1">
    <location>
        <begin position="1"/>
        <end position="23"/>
    </location>
</feature>
<evidence type="ECO:0000313" key="2">
    <source>
        <dbReference type="EMBL" id="KAK1122413.1"/>
    </source>
</evidence>
<dbReference type="EMBL" id="JAHYIQ010000023">
    <property type="protein sequence ID" value="KAK1122413.1"/>
    <property type="molecule type" value="Genomic_DNA"/>
</dbReference>
<accession>A0AA40FNJ6</accession>
<feature type="compositionally biased region" description="Polar residues" evidence="1">
    <location>
        <begin position="52"/>
        <end position="61"/>
    </location>
</feature>
<feature type="region of interest" description="Disordered" evidence="1">
    <location>
        <begin position="52"/>
        <end position="72"/>
    </location>
</feature>
<protein>
    <submittedName>
        <fullName evidence="2">Uncharacterized protein</fullName>
    </submittedName>
</protein>
<keyword evidence="3" id="KW-1185">Reference proteome</keyword>
<evidence type="ECO:0000313" key="3">
    <source>
        <dbReference type="Proteomes" id="UP001177670"/>
    </source>
</evidence>
<evidence type="ECO:0000256" key="1">
    <source>
        <dbReference type="SAM" id="MobiDB-lite"/>
    </source>
</evidence>
<gene>
    <name evidence="2" type="ORF">K0M31_009636</name>
</gene>
<organism evidence="2 3">
    <name type="scientific">Melipona bicolor</name>
    <dbReference type="NCBI Taxonomy" id="60889"/>
    <lineage>
        <taxon>Eukaryota</taxon>
        <taxon>Metazoa</taxon>
        <taxon>Ecdysozoa</taxon>
        <taxon>Arthropoda</taxon>
        <taxon>Hexapoda</taxon>
        <taxon>Insecta</taxon>
        <taxon>Pterygota</taxon>
        <taxon>Neoptera</taxon>
        <taxon>Endopterygota</taxon>
        <taxon>Hymenoptera</taxon>
        <taxon>Apocrita</taxon>
        <taxon>Aculeata</taxon>
        <taxon>Apoidea</taxon>
        <taxon>Anthophila</taxon>
        <taxon>Apidae</taxon>
        <taxon>Melipona</taxon>
    </lineage>
</organism>
<name>A0AA40FNJ6_9HYME</name>
<sequence>MPDGSPEGGDFIRPERQKVNGGAKAGTRWAAASAKACVIMCEDRVTCRTFQQPPESESTLASLDPSPHPALTSSAVSWAVPTRGCDVPDADAAVGFRACTQGSANPLDARLMSYHNIDYDTVARLPARMPLALLPFPPSDF</sequence>
<dbReference type="AlphaFoldDB" id="A0AA40FNJ6"/>
<proteinExistence type="predicted"/>
<reference evidence="2" key="1">
    <citation type="submission" date="2021-10" db="EMBL/GenBank/DDBJ databases">
        <title>Melipona bicolor Genome sequencing and assembly.</title>
        <authorList>
            <person name="Araujo N.S."/>
            <person name="Arias M.C."/>
        </authorList>
    </citation>
    <scope>NUCLEOTIDE SEQUENCE</scope>
    <source>
        <strain evidence="2">USP_2M_L1-L4_2017</strain>
        <tissue evidence="2">Whole body</tissue>
    </source>
</reference>
<dbReference type="Proteomes" id="UP001177670">
    <property type="component" value="Unassembled WGS sequence"/>
</dbReference>
<comment type="caution">
    <text evidence="2">The sequence shown here is derived from an EMBL/GenBank/DDBJ whole genome shotgun (WGS) entry which is preliminary data.</text>
</comment>